<accession>A0A9N9VAM2</accession>
<organism evidence="6 7">
    <name type="scientific">Clonostachys rhizophaga</name>
    <dbReference type="NCBI Taxonomy" id="160324"/>
    <lineage>
        <taxon>Eukaryota</taxon>
        <taxon>Fungi</taxon>
        <taxon>Dikarya</taxon>
        <taxon>Ascomycota</taxon>
        <taxon>Pezizomycotina</taxon>
        <taxon>Sordariomycetes</taxon>
        <taxon>Hypocreomycetidae</taxon>
        <taxon>Hypocreales</taxon>
        <taxon>Bionectriaceae</taxon>
        <taxon>Clonostachys</taxon>
    </lineage>
</organism>
<dbReference type="GO" id="GO:0005634">
    <property type="term" value="C:nucleus"/>
    <property type="evidence" value="ECO:0007669"/>
    <property type="project" value="UniProtKB-SubCell"/>
</dbReference>
<dbReference type="AlphaFoldDB" id="A0A9N9VAM2"/>
<evidence type="ECO:0000256" key="5">
    <source>
        <dbReference type="ARBA" id="ARBA00023242"/>
    </source>
</evidence>
<keyword evidence="7" id="KW-1185">Reference proteome</keyword>
<dbReference type="CDD" id="cd12148">
    <property type="entry name" value="fungal_TF_MHR"/>
    <property type="match status" value="1"/>
</dbReference>
<dbReference type="OrthoDB" id="2943660at2759"/>
<comment type="subcellular location">
    <subcellularLocation>
        <location evidence="1">Nucleus</location>
    </subcellularLocation>
</comment>
<keyword evidence="4" id="KW-0804">Transcription</keyword>
<keyword evidence="5" id="KW-0539">Nucleus</keyword>
<comment type="caution">
    <text evidence="6">The sequence shown here is derived from an EMBL/GenBank/DDBJ whole genome shotgun (WGS) entry which is preliminary data.</text>
</comment>
<gene>
    <name evidence="6" type="ORF">CRHIZ90672A_00010294</name>
</gene>
<dbReference type="PANTHER" id="PTHR47338:SF20">
    <property type="entry name" value="ZN(II)2CYS6 TRANSCRIPTION FACTOR (EUROFUNG)"/>
    <property type="match status" value="1"/>
</dbReference>
<evidence type="ECO:0000256" key="3">
    <source>
        <dbReference type="ARBA" id="ARBA00023015"/>
    </source>
</evidence>
<name>A0A9N9VAM2_9HYPO</name>
<dbReference type="InterPro" id="IPR050815">
    <property type="entry name" value="TF_fung"/>
</dbReference>
<dbReference type="PANTHER" id="PTHR47338">
    <property type="entry name" value="ZN(II)2CYS6 TRANSCRIPTION FACTOR (EUROFUNG)-RELATED"/>
    <property type="match status" value="1"/>
</dbReference>
<dbReference type="GO" id="GO:0000981">
    <property type="term" value="F:DNA-binding transcription factor activity, RNA polymerase II-specific"/>
    <property type="evidence" value="ECO:0007669"/>
    <property type="project" value="InterPro"/>
</dbReference>
<dbReference type="Proteomes" id="UP000696573">
    <property type="component" value="Unassembled WGS sequence"/>
</dbReference>
<evidence type="ECO:0000313" key="7">
    <source>
        <dbReference type="Proteomes" id="UP000696573"/>
    </source>
</evidence>
<reference evidence="6" key="1">
    <citation type="submission" date="2021-10" db="EMBL/GenBank/DDBJ databases">
        <authorList>
            <person name="Piombo E."/>
        </authorList>
    </citation>
    <scope>NUCLEOTIDE SEQUENCE</scope>
</reference>
<evidence type="ECO:0000256" key="2">
    <source>
        <dbReference type="ARBA" id="ARBA00022723"/>
    </source>
</evidence>
<evidence type="ECO:0000256" key="1">
    <source>
        <dbReference type="ARBA" id="ARBA00004123"/>
    </source>
</evidence>
<keyword evidence="3" id="KW-0805">Transcription regulation</keyword>
<proteinExistence type="predicted"/>
<sequence length="440" mass="49489">MQTCENLVEGGSVPIVLKAISRVVQSSSTQQSGDNRTTTEGPLENISSEIILESVENVTLECLQALVIFSVAEYGSGRLGKFYNLISVCKSSILTVHLRMSSQLGLRDLVAFHCSNFGMPSMIAPRMLNIPVTIVERESKIRAFWATDSLDSASTVGVAWHLSVSRPEPFASVPCDDEIWEYPEPVLAAYPFGTVGTPSSFSLFVHLATNELWHVHDHLQQLYDPTSAEAVCKQQLDCDAHDEFEQMLTISSPIYTDLFTSESTTQHHNSMLIHCTVHSAVISLYQRFAISNEMLTTPNGAEFRRRAVDRCLTSCDKIALVIKNANDATLESTNPHMIYPVFIAARFCFIYTRAMDLRIHTKIYFLMYALEKCGRRWPLAQQLHRILERAMAESSMSLAQSDPLPAEFWDLQYFALDIHEALYQCVLQSSQHAYQDRASR</sequence>
<evidence type="ECO:0000256" key="4">
    <source>
        <dbReference type="ARBA" id="ARBA00023163"/>
    </source>
</evidence>
<keyword evidence="2" id="KW-0479">Metal-binding</keyword>
<dbReference type="EMBL" id="CABFNQ020000659">
    <property type="protein sequence ID" value="CAH0021616.1"/>
    <property type="molecule type" value="Genomic_DNA"/>
</dbReference>
<evidence type="ECO:0000313" key="6">
    <source>
        <dbReference type="EMBL" id="CAH0021616.1"/>
    </source>
</evidence>
<dbReference type="GO" id="GO:0046872">
    <property type="term" value="F:metal ion binding"/>
    <property type="evidence" value="ECO:0007669"/>
    <property type="project" value="UniProtKB-KW"/>
</dbReference>
<evidence type="ECO:0008006" key="8">
    <source>
        <dbReference type="Google" id="ProtNLM"/>
    </source>
</evidence>
<protein>
    <recommendedName>
        <fullName evidence="8">Transcription factor domain-containing protein</fullName>
    </recommendedName>
</protein>